<accession>A0A0J8DSP3</accession>
<proteinExistence type="predicted"/>
<protein>
    <submittedName>
        <fullName evidence="2">Uncharacterized protein</fullName>
    </submittedName>
</protein>
<dbReference type="GO" id="GO:0000447">
    <property type="term" value="P:endonucleolytic cleavage in ITS1 to separate SSU-rRNA from 5.8S rRNA and LSU-rRNA from tricistronic rRNA transcript (SSU-rRNA, 5.8S rRNA, LSU-rRNA)"/>
    <property type="evidence" value="ECO:0007669"/>
    <property type="project" value="TreeGrafter"/>
</dbReference>
<reference evidence="2 3" key="1">
    <citation type="journal article" date="2014" name="Nature">
        <title>The genome of the recently domesticated crop plant sugar beet (Beta vulgaris).</title>
        <authorList>
            <person name="Dohm J.C."/>
            <person name="Minoche A.E."/>
            <person name="Holtgrawe D."/>
            <person name="Capella-Gutierrez S."/>
            <person name="Zakrzewski F."/>
            <person name="Tafer H."/>
            <person name="Rupp O."/>
            <person name="Sorensen T.R."/>
            <person name="Stracke R."/>
            <person name="Reinhardt R."/>
            <person name="Goesmann A."/>
            <person name="Kraft T."/>
            <person name="Schulz B."/>
            <person name="Stadler P.F."/>
            <person name="Schmidt T."/>
            <person name="Gabaldon T."/>
            <person name="Lehrach H."/>
            <person name="Weisshaar B."/>
            <person name="Himmelbauer H."/>
        </authorList>
    </citation>
    <scope>NUCLEOTIDE SEQUENCE [LARGE SCALE GENOMIC DNA]</scope>
    <source>
        <tissue evidence="2">Taproot</tissue>
    </source>
</reference>
<dbReference type="AlphaFoldDB" id="A0A0J8DSP3"/>
<keyword evidence="3" id="KW-1185">Reference proteome</keyword>
<evidence type="ECO:0000313" key="2">
    <source>
        <dbReference type="EMBL" id="KMS93770.1"/>
    </source>
</evidence>
<dbReference type="OrthoDB" id="10252032at2759"/>
<name>A0A0J8DSP3_BETVV</name>
<dbReference type="GO" id="GO:0030686">
    <property type="term" value="C:90S preribosome"/>
    <property type="evidence" value="ECO:0007669"/>
    <property type="project" value="TreeGrafter"/>
</dbReference>
<feature type="compositionally biased region" description="Low complexity" evidence="1">
    <location>
        <begin position="1"/>
        <end position="11"/>
    </location>
</feature>
<feature type="region of interest" description="Disordered" evidence="1">
    <location>
        <begin position="1"/>
        <end position="74"/>
    </location>
</feature>
<dbReference type="InterPro" id="IPR018034">
    <property type="entry name" value="Kri1"/>
</dbReference>
<gene>
    <name evidence="2" type="ORF">BVRB_028140</name>
</gene>
<dbReference type="Proteomes" id="UP000035740">
    <property type="component" value="Unassembled WGS sequence"/>
</dbReference>
<feature type="compositionally biased region" description="Basic and acidic residues" evidence="1">
    <location>
        <begin position="128"/>
        <end position="138"/>
    </location>
</feature>
<dbReference type="GO" id="GO:0005730">
    <property type="term" value="C:nucleolus"/>
    <property type="evidence" value="ECO:0007669"/>
    <property type="project" value="TreeGrafter"/>
</dbReference>
<feature type="compositionally biased region" description="Acidic residues" evidence="1">
    <location>
        <begin position="54"/>
        <end position="65"/>
    </location>
</feature>
<feature type="compositionally biased region" description="Basic and acidic residues" evidence="1">
    <location>
        <begin position="26"/>
        <end position="42"/>
    </location>
</feature>
<dbReference type="PANTHER" id="PTHR14490:SF5">
    <property type="entry name" value="PROTEIN KRI1 HOMOLOG"/>
    <property type="match status" value="1"/>
</dbReference>
<feature type="region of interest" description="Disordered" evidence="1">
    <location>
        <begin position="116"/>
        <end position="149"/>
    </location>
</feature>
<evidence type="ECO:0000256" key="1">
    <source>
        <dbReference type="SAM" id="MobiDB-lite"/>
    </source>
</evidence>
<dbReference type="Gramene" id="KMS93770">
    <property type="protein sequence ID" value="KMS93770"/>
    <property type="gene ID" value="BVRB_028140"/>
</dbReference>
<dbReference type="PANTHER" id="PTHR14490">
    <property type="entry name" value="ZINC FINGER, ZZ TYPE"/>
    <property type="match status" value="1"/>
</dbReference>
<organism evidence="2 3">
    <name type="scientific">Beta vulgaris subsp. vulgaris</name>
    <name type="common">Beet</name>
    <dbReference type="NCBI Taxonomy" id="3555"/>
    <lineage>
        <taxon>Eukaryota</taxon>
        <taxon>Viridiplantae</taxon>
        <taxon>Streptophyta</taxon>
        <taxon>Embryophyta</taxon>
        <taxon>Tracheophyta</taxon>
        <taxon>Spermatophyta</taxon>
        <taxon>Magnoliopsida</taxon>
        <taxon>eudicotyledons</taxon>
        <taxon>Gunneridae</taxon>
        <taxon>Pentapetalae</taxon>
        <taxon>Caryophyllales</taxon>
        <taxon>Chenopodiaceae</taxon>
        <taxon>Betoideae</taxon>
        <taxon>Beta</taxon>
    </lineage>
</organism>
<dbReference type="EMBL" id="KQ099154">
    <property type="protein sequence ID" value="KMS93770.1"/>
    <property type="molecule type" value="Genomic_DNA"/>
</dbReference>
<sequence length="149" mass="17197">MQAPNNESDASSSEDEDPEGLLLTPKIDRQIMETIEKIRNRDPAVYNPDAKFYDEDDDDEGNNDEPEPKLRKAKSVRQILAEQMIEEALNPDADEEKPQYVPANEQSRARQAFIAANISDESDDDLELIPKQRHEPVRTGRPSRRYRFR</sequence>
<evidence type="ECO:0000313" key="3">
    <source>
        <dbReference type="Proteomes" id="UP000035740"/>
    </source>
</evidence>